<keyword evidence="1" id="KW-1133">Transmembrane helix</keyword>
<evidence type="ECO:0000256" key="1">
    <source>
        <dbReference type="SAM" id="Phobius"/>
    </source>
</evidence>
<dbReference type="Proteomes" id="UP000820818">
    <property type="component" value="Linkage Group LG2"/>
</dbReference>
<keyword evidence="1" id="KW-0472">Membrane</keyword>
<keyword evidence="4" id="KW-1185">Reference proteome</keyword>
<keyword evidence="2" id="KW-0732">Signal</keyword>
<feature type="chain" id="PRO_5042024503" evidence="2">
    <location>
        <begin position="23"/>
        <end position="447"/>
    </location>
</feature>
<feature type="transmembrane region" description="Helical" evidence="1">
    <location>
        <begin position="91"/>
        <end position="108"/>
    </location>
</feature>
<accession>A0AAD5KXX9</accession>
<comment type="caution">
    <text evidence="3">The sequence shown here is derived from an EMBL/GenBank/DDBJ whole genome shotgun (WGS) entry which is preliminary data.</text>
</comment>
<evidence type="ECO:0000313" key="4">
    <source>
        <dbReference type="Proteomes" id="UP000820818"/>
    </source>
</evidence>
<evidence type="ECO:0000256" key="2">
    <source>
        <dbReference type="SAM" id="SignalP"/>
    </source>
</evidence>
<name>A0AAD5KXX9_9CRUS</name>
<reference evidence="3 4" key="1">
    <citation type="submission" date="2022-05" db="EMBL/GenBank/DDBJ databases">
        <title>A multi-omics perspective on studying reproductive biology in Daphnia sinensis.</title>
        <authorList>
            <person name="Jia J."/>
        </authorList>
    </citation>
    <scope>NUCLEOTIDE SEQUENCE [LARGE SCALE GENOMIC DNA]</scope>
    <source>
        <strain evidence="3 4">WSL</strain>
    </source>
</reference>
<dbReference type="AlphaFoldDB" id="A0AAD5KXX9"/>
<evidence type="ECO:0000313" key="3">
    <source>
        <dbReference type="EMBL" id="KAI9562686.1"/>
    </source>
</evidence>
<gene>
    <name evidence="3" type="ORF">GHT06_010140</name>
</gene>
<organism evidence="3 4">
    <name type="scientific">Daphnia sinensis</name>
    <dbReference type="NCBI Taxonomy" id="1820382"/>
    <lineage>
        <taxon>Eukaryota</taxon>
        <taxon>Metazoa</taxon>
        <taxon>Ecdysozoa</taxon>
        <taxon>Arthropoda</taxon>
        <taxon>Crustacea</taxon>
        <taxon>Branchiopoda</taxon>
        <taxon>Diplostraca</taxon>
        <taxon>Cladocera</taxon>
        <taxon>Anomopoda</taxon>
        <taxon>Daphniidae</taxon>
        <taxon>Daphnia</taxon>
        <taxon>Daphnia similis group</taxon>
    </lineage>
</organism>
<feature type="signal peptide" evidence="2">
    <location>
        <begin position="1"/>
        <end position="22"/>
    </location>
</feature>
<dbReference type="EMBL" id="WJBH02000002">
    <property type="protein sequence ID" value="KAI9562686.1"/>
    <property type="molecule type" value="Genomic_DNA"/>
</dbReference>
<protein>
    <submittedName>
        <fullName evidence="3">Uncharacterized protein</fullName>
    </submittedName>
</protein>
<sequence length="447" mass="51352">MTRDGNGICILFLPLLFNLLKKERESSVSHCALAAGVVVLCSNESPYRCYLCSKWTTEGRRQCDSSCRPGTSATSAQPVTPLVYAKSRQPIVLIIVTILVVIFVVMWHKRSPTFHHNPFQTNESEYQRIVEQTSPVCNCTSTRTTRLTSQQSFNPNAFQWCSPYSSLRGKHQKVIAYTMYGNVNERYYSLLTNISSTAGKLYPGWIVRIYHNFRNQSEEAHQQLCEVYCQFNNVDLCSVPELIQHIRDASKANQMEPLEPDLLEGLNLRMFRYLVTFDPDVDIFMSRDVDSMIWQREVDAVEQWLQSNYTFHVMRDHQNHIVTMLAGMWGAKIYQRRDLIEGLMRAVIRAGQNQIKNADQVLLNATVWPTAQYDVMAHDSYHCQNSNFMAKTLPLRVFPFPSQRESGYFVGGVGQEKVPGKCPEACRPPDHKDWEWLALIAPMKIEV</sequence>
<proteinExistence type="predicted"/>
<keyword evidence="1" id="KW-0812">Transmembrane</keyword>